<protein>
    <submittedName>
        <fullName evidence="1">Uncharacterized protein</fullName>
    </submittedName>
</protein>
<accession>A0A0C2I7K3</accession>
<dbReference type="EMBL" id="JWZT01005374">
    <property type="protein sequence ID" value="KII61188.1"/>
    <property type="molecule type" value="Genomic_DNA"/>
</dbReference>
<sequence>MVKMSDSCPSNLKIRFFSEIFDLTQVFFLQKISLYVYTLFRNNTIHLAMDAVARFLAIADADTPDKDLVSFSRLLLSHNYILCVPPTTFDHPNPSISSLLKLEQSARACDESKDLRFLDRFGTCLNVQI</sequence>
<dbReference type="AlphaFoldDB" id="A0A0C2I7K3"/>
<keyword evidence="2" id="KW-1185">Reference proteome</keyword>
<evidence type="ECO:0000313" key="2">
    <source>
        <dbReference type="Proteomes" id="UP000031668"/>
    </source>
</evidence>
<dbReference type="Proteomes" id="UP000031668">
    <property type="component" value="Unassembled WGS sequence"/>
</dbReference>
<gene>
    <name evidence="1" type="ORF">RF11_11273</name>
</gene>
<evidence type="ECO:0000313" key="1">
    <source>
        <dbReference type="EMBL" id="KII61188.1"/>
    </source>
</evidence>
<comment type="caution">
    <text evidence="1">The sequence shown here is derived from an EMBL/GenBank/DDBJ whole genome shotgun (WGS) entry which is preliminary data.</text>
</comment>
<reference evidence="1 2" key="1">
    <citation type="journal article" date="2014" name="Genome Biol. Evol.">
        <title>The genome of the myxosporean Thelohanellus kitauei shows adaptations to nutrient acquisition within its fish host.</title>
        <authorList>
            <person name="Yang Y."/>
            <person name="Xiong J."/>
            <person name="Zhou Z."/>
            <person name="Huo F."/>
            <person name="Miao W."/>
            <person name="Ran C."/>
            <person name="Liu Y."/>
            <person name="Zhang J."/>
            <person name="Feng J."/>
            <person name="Wang M."/>
            <person name="Wang M."/>
            <person name="Wang L."/>
            <person name="Yao B."/>
        </authorList>
    </citation>
    <scope>NUCLEOTIDE SEQUENCE [LARGE SCALE GENOMIC DNA]</scope>
    <source>
        <strain evidence="1">Wuqing</strain>
    </source>
</reference>
<proteinExistence type="predicted"/>
<organism evidence="1 2">
    <name type="scientific">Thelohanellus kitauei</name>
    <name type="common">Myxosporean</name>
    <dbReference type="NCBI Taxonomy" id="669202"/>
    <lineage>
        <taxon>Eukaryota</taxon>
        <taxon>Metazoa</taxon>
        <taxon>Cnidaria</taxon>
        <taxon>Myxozoa</taxon>
        <taxon>Myxosporea</taxon>
        <taxon>Bivalvulida</taxon>
        <taxon>Platysporina</taxon>
        <taxon>Myxobolidae</taxon>
        <taxon>Thelohanellus</taxon>
    </lineage>
</organism>
<name>A0A0C2I7K3_THEKT</name>